<feature type="domain" description="DUF5714" evidence="1">
    <location>
        <begin position="57"/>
        <end position="231"/>
    </location>
</feature>
<dbReference type="EMBL" id="BRXR01000001">
    <property type="protein sequence ID" value="GLC30376.1"/>
    <property type="molecule type" value="Genomic_DNA"/>
</dbReference>
<evidence type="ECO:0000259" key="1">
    <source>
        <dbReference type="Pfam" id="PF18978"/>
    </source>
</evidence>
<evidence type="ECO:0000313" key="2">
    <source>
        <dbReference type="EMBL" id="GLC30376.1"/>
    </source>
</evidence>
<evidence type="ECO:0000313" key="3">
    <source>
        <dbReference type="Proteomes" id="UP001208567"/>
    </source>
</evidence>
<reference evidence="2 3" key="1">
    <citation type="journal article" date="2024" name="Int. J. Syst. Evol. Microbiol.">
        <title>Clostridium omnivorum sp. nov., isolated from anoxic soil under the treatment of reductive soil disinfestation.</title>
        <authorList>
            <person name="Ueki A."/>
            <person name="Tonouchi A."/>
            <person name="Kaku N."/>
            <person name="Honma S."/>
            <person name="Ueki K."/>
        </authorList>
    </citation>
    <scope>NUCLEOTIDE SEQUENCE [LARGE SCALE GENOMIC DNA]</scope>
    <source>
        <strain evidence="2 3">E14</strain>
    </source>
</reference>
<dbReference type="Pfam" id="PF18978">
    <property type="entry name" value="DUF5714"/>
    <property type="match status" value="1"/>
</dbReference>
<keyword evidence="3" id="KW-1185">Reference proteome</keyword>
<name>A0ABQ5N5E6_9CLOT</name>
<dbReference type="InterPro" id="IPR043768">
    <property type="entry name" value="DUF5714"/>
</dbReference>
<comment type="caution">
    <text evidence="2">The sequence shown here is derived from an EMBL/GenBank/DDBJ whole genome shotgun (WGS) entry which is preliminary data.</text>
</comment>
<organism evidence="2 3">
    <name type="scientific">Clostridium omnivorum</name>
    <dbReference type="NCBI Taxonomy" id="1604902"/>
    <lineage>
        <taxon>Bacteria</taxon>
        <taxon>Bacillati</taxon>
        <taxon>Bacillota</taxon>
        <taxon>Clostridia</taxon>
        <taxon>Eubacteriales</taxon>
        <taxon>Clostridiaceae</taxon>
        <taxon>Clostridium</taxon>
    </lineage>
</organism>
<dbReference type="Proteomes" id="UP001208567">
    <property type="component" value="Unassembled WGS sequence"/>
</dbReference>
<protein>
    <recommendedName>
        <fullName evidence="1">DUF5714 domain-containing protein</fullName>
    </recommendedName>
</protein>
<dbReference type="RefSeq" id="WP_264849636.1">
    <property type="nucleotide sequence ID" value="NZ_BRXR01000001.1"/>
</dbReference>
<accession>A0ABQ5N5E6</accession>
<proteinExistence type="predicted"/>
<sequence length="241" mass="27137">MEQSNKCIFCDEELVNNSDEELLNCHYCNKKVLAKEKCTQCHYICESCKLKSTRDIIKDYCANTKSENPIDIMNLLMRHPAINIHGLEHHFLVSAALISAYYNTIGEFDKKVPALMEAEKRYGSAIEGQCGFYGVCGAAVGTGIYISVVTGANISSEEEWSLTNLMTSNSLKSVAINGGPRCCKRHSYLVVEEAVKFTDKNLRVKMEMSDKIMCQFSDFNAQCNKTKCIFYNAKNKEKIKV</sequence>
<gene>
    <name evidence="2" type="ORF">bsdE14_17860</name>
</gene>